<dbReference type="EMBL" id="BSPQ01000009">
    <property type="protein sequence ID" value="GLS91043.1"/>
    <property type="molecule type" value="Genomic_DNA"/>
</dbReference>
<protein>
    <submittedName>
        <fullName evidence="5">AMP-binding protein</fullName>
    </submittedName>
</protein>
<evidence type="ECO:0000256" key="3">
    <source>
        <dbReference type="ARBA" id="ARBA00024484"/>
    </source>
</evidence>
<dbReference type="InterPro" id="IPR042099">
    <property type="entry name" value="ANL_N_sf"/>
</dbReference>
<gene>
    <name evidence="5" type="ORF">GCM10007916_21110</name>
</gene>
<dbReference type="Gene3D" id="3.40.50.12780">
    <property type="entry name" value="N-terminal domain of ligase-like"/>
    <property type="match status" value="1"/>
</dbReference>
<dbReference type="Pfam" id="PF00501">
    <property type="entry name" value="AMP-binding"/>
    <property type="match status" value="1"/>
</dbReference>
<reference evidence="6" key="1">
    <citation type="journal article" date="2019" name="Int. J. Syst. Evol. Microbiol.">
        <title>The Global Catalogue of Microorganisms (GCM) 10K type strain sequencing project: providing services to taxonomists for standard genome sequencing and annotation.</title>
        <authorList>
            <consortium name="The Broad Institute Genomics Platform"/>
            <consortium name="The Broad Institute Genome Sequencing Center for Infectious Disease"/>
            <person name="Wu L."/>
            <person name="Ma J."/>
        </authorList>
    </citation>
    <scope>NUCLEOTIDE SEQUENCE [LARGE SCALE GENOMIC DNA]</scope>
    <source>
        <strain evidence="6">NBRC 103166</strain>
    </source>
</reference>
<name>A0ABQ6E1E9_9GAMM</name>
<proteinExistence type="predicted"/>
<keyword evidence="1" id="KW-0547">Nucleotide-binding</keyword>
<dbReference type="RefSeq" id="WP_284204164.1">
    <property type="nucleotide sequence ID" value="NZ_BSPQ01000009.1"/>
</dbReference>
<evidence type="ECO:0000313" key="6">
    <source>
        <dbReference type="Proteomes" id="UP001157353"/>
    </source>
</evidence>
<organism evidence="5 6">
    <name type="scientific">Psychromonas marina</name>
    <dbReference type="NCBI Taxonomy" id="88364"/>
    <lineage>
        <taxon>Bacteria</taxon>
        <taxon>Pseudomonadati</taxon>
        <taxon>Pseudomonadota</taxon>
        <taxon>Gammaproteobacteria</taxon>
        <taxon>Alteromonadales</taxon>
        <taxon>Psychromonadaceae</taxon>
        <taxon>Psychromonas</taxon>
    </lineage>
</organism>
<dbReference type="InterPro" id="IPR020845">
    <property type="entry name" value="AMP-binding_CS"/>
</dbReference>
<dbReference type="PROSITE" id="PS00455">
    <property type="entry name" value="AMP_BINDING"/>
    <property type="match status" value="1"/>
</dbReference>
<evidence type="ECO:0000259" key="4">
    <source>
        <dbReference type="Pfam" id="PF00501"/>
    </source>
</evidence>
<comment type="caution">
    <text evidence="5">The sequence shown here is derived from an EMBL/GenBank/DDBJ whole genome shotgun (WGS) entry which is preliminary data.</text>
</comment>
<keyword evidence="2" id="KW-0067">ATP-binding</keyword>
<dbReference type="Proteomes" id="UP001157353">
    <property type="component" value="Unassembled WGS sequence"/>
</dbReference>
<keyword evidence="6" id="KW-1185">Reference proteome</keyword>
<evidence type="ECO:0000256" key="2">
    <source>
        <dbReference type="ARBA" id="ARBA00022840"/>
    </source>
</evidence>
<feature type="domain" description="AMP-dependent synthetase/ligase" evidence="4">
    <location>
        <begin position="21"/>
        <end position="415"/>
    </location>
</feature>
<dbReference type="InterPro" id="IPR045851">
    <property type="entry name" value="AMP-bd_C_sf"/>
</dbReference>
<sequence>MTIQLENNTLAALTERSTSLYEDKLLVSNIDDIEITYAQAGEKIALLHSIFQELGIKQGDKVAICSENMPHWGIVYLAITSMGAVVVPILPDFHLNEVQHIIKHAEVVALFVSKKINAKFNEDGYSSPLQYVFSLESLELLEDKTSKHSELVSKIALFKEKALHLAHLRSDSQVLSIDENDLASIIYTSGTTGQSKGVMLSHKNIISQFQQIQSMVGIHSEDKFLSILPLAHTYECSAGFIVPFSTGASIHYISKVPSPKIILAAMQKVQPTCMLSVPLVIEKIYKSKVQAQFNKNRVIKYLYENVTFVRKQLNKIAGKKLEESFGGQMRLFGVGGSKLSPFVEAFLSEANFPYAIGYGLTETAPIIAAAAPGCTKVGTTGLIVPDVEYRFNKQSEDQRDGELHVRGPNIMMGYYKDAVRTAEVLDEDGWLNTGDLGYIDENGILTINGRSKNVIIGASGENIYPEAVESVINQHALVLDSFVYELEHKVVAKIHIDYEQFDDSHNISKTSDSALHSDILSLLEEIRTTVNTQLSSYSKITKVTEQREPFITTPTKKIKRYLHT</sequence>
<comment type="catalytic activity">
    <reaction evidence="3">
        <text>a long-chain fatty acid + ATP + CoA = a long-chain fatty acyl-CoA + AMP + diphosphate</text>
        <dbReference type="Rhea" id="RHEA:15421"/>
        <dbReference type="ChEBI" id="CHEBI:30616"/>
        <dbReference type="ChEBI" id="CHEBI:33019"/>
        <dbReference type="ChEBI" id="CHEBI:57287"/>
        <dbReference type="ChEBI" id="CHEBI:57560"/>
        <dbReference type="ChEBI" id="CHEBI:83139"/>
        <dbReference type="ChEBI" id="CHEBI:456215"/>
        <dbReference type="EC" id="6.2.1.3"/>
    </reaction>
    <physiologicalReaction direction="left-to-right" evidence="3">
        <dbReference type="Rhea" id="RHEA:15422"/>
    </physiologicalReaction>
</comment>
<dbReference type="PANTHER" id="PTHR43272">
    <property type="entry name" value="LONG-CHAIN-FATTY-ACID--COA LIGASE"/>
    <property type="match status" value="1"/>
</dbReference>
<evidence type="ECO:0000313" key="5">
    <source>
        <dbReference type="EMBL" id="GLS91043.1"/>
    </source>
</evidence>
<dbReference type="PANTHER" id="PTHR43272:SF33">
    <property type="entry name" value="AMP-BINDING DOMAIN-CONTAINING PROTEIN-RELATED"/>
    <property type="match status" value="1"/>
</dbReference>
<dbReference type="SUPFAM" id="SSF56801">
    <property type="entry name" value="Acetyl-CoA synthetase-like"/>
    <property type="match status" value="1"/>
</dbReference>
<accession>A0ABQ6E1E9</accession>
<evidence type="ECO:0000256" key="1">
    <source>
        <dbReference type="ARBA" id="ARBA00022741"/>
    </source>
</evidence>
<dbReference type="Gene3D" id="3.30.300.30">
    <property type="match status" value="1"/>
</dbReference>
<dbReference type="InterPro" id="IPR000873">
    <property type="entry name" value="AMP-dep_synth/lig_dom"/>
</dbReference>